<protein>
    <recommendedName>
        <fullName evidence="1">Tetrapyrrole biosynthesis uroporphyrinogen III synthase domain-containing protein</fullName>
    </recommendedName>
</protein>
<comment type="caution">
    <text evidence="2">The sequence shown here is derived from an EMBL/GenBank/DDBJ whole genome shotgun (WGS) entry which is preliminary data.</text>
</comment>
<gene>
    <name evidence="2" type="ORF">C0187_00720</name>
</gene>
<evidence type="ECO:0000313" key="2">
    <source>
        <dbReference type="EMBL" id="PMP72890.1"/>
    </source>
</evidence>
<dbReference type="EMBL" id="PNIN01000014">
    <property type="protein sequence ID" value="PMP72890.1"/>
    <property type="molecule type" value="Genomic_DNA"/>
</dbReference>
<organism evidence="2 3">
    <name type="scientific">Calditerrivibrio nitroreducens</name>
    <dbReference type="NCBI Taxonomy" id="477976"/>
    <lineage>
        <taxon>Bacteria</taxon>
        <taxon>Pseudomonadati</taxon>
        <taxon>Deferribacterota</taxon>
        <taxon>Deferribacteres</taxon>
        <taxon>Deferribacterales</taxon>
        <taxon>Calditerrivibrionaceae</taxon>
    </lineage>
</organism>
<dbReference type="GO" id="GO:0004852">
    <property type="term" value="F:uroporphyrinogen-III synthase activity"/>
    <property type="evidence" value="ECO:0007669"/>
    <property type="project" value="InterPro"/>
</dbReference>
<feature type="domain" description="Tetrapyrrole biosynthesis uroporphyrinogen III synthase" evidence="1">
    <location>
        <begin position="29"/>
        <end position="232"/>
    </location>
</feature>
<sequence length="241" mass="27530">MIYMPGHKILITRQPEFSVEFINKLSYNRFYPYILPMIKTVPHSINIRETMYDFVIVTSKNACNYIQPFMDKLSYSRAIAVGKKTKQCMEMVGFRDVEVPETFSQKGIISYLSGEDIKGKRFFLPGAEERPEELIKFLSEKGSIVDAPTLYTTEKICYQQDYITDFLNQIHIDAVTFLSPSAAKGFFSQVTFSKIKKVPLFVSIGPTTHDYLISIGIESIYPKTDFSVDGVVELLVSIFKS</sequence>
<dbReference type="Proteomes" id="UP000242881">
    <property type="component" value="Unassembled WGS sequence"/>
</dbReference>
<dbReference type="GO" id="GO:0006780">
    <property type="term" value="P:uroporphyrinogen III biosynthetic process"/>
    <property type="evidence" value="ECO:0007669"/>
    <property type="project" value="InterPro"/>
</dbReference>
<dbReference type="CDD" id="cd06578">
    <property type="entry name" value="HemD"/>
    <property type="match status" value="1"/>
</dbReference>
<dbReference type="PANTHER" id="PTHR40082:SF1">
    <property type="entry name" value="BLR5956 PROTEIN"/>
    <property type="match status" value="1"/>
</dbReference>
<proteinExistence type="predicted"/>
<accession>A0A2J6WRA9</accession>
<dbReference type="SUPFAM" id="SSF69618">
    <property type="entry name" value="HemD-like"/>
    <property type="match status" value="1"/>
</dbReference>
<dbReference type="AlphaFoldDB" id="A0A2J6WRA9"/>
<evidence type="ECO:0000259" key="1">
    <source>
        <dbReference type="Pfam" id="PF02602"/>
    </source>
</evidence>
<dbReference type="InterPro" id="IPR039793">
    <property type="entry name" value="UROS/Hem4"/>
</dbReference>
<dbReference type="InterPro" id="IPR003754">
    <property type="entry name" value="4pyrrol_synth_uPrphyn_synth"/>
</dbReference>
<reference evidence="2 3" key="1">
    <citation type="submission" date="2018-01" db="EMBL/GenBank/DDBJ databases">
        <title>Metagenomic assembled genomes from two thermal pools in the Uzon Caldera, Kamchatka, Russia.</title>
        <authorList>
            <person name="Wilkins L."/>
            <person name="Ettinger C."/>
        </authorList>
    </citation>
    <scope>NUCLEOTIDE SEQUENCE [LARGE SCALE GENOMIC DNA]</scope>
    <source>
        <strain evidence="2">ZAV-05</strain>
    </source>
</reference>
<name>A0A2J6WRA9_9BACT</name>
<evidence type="ECO:0000313" key="3">
    <source>
        <dbReference type="Proteomes" id="UP000242881"/>
    </source>
</evidence>
<dbReference type="Pfam" id="PF02602">
    <property type="entry name" value="HEM4"/>
    <property type="match status" value="1"/>
</dbReference>
<dbReference type="Gene3D" id="3.40.50.10090">
    <property type="match status" value="2"/>
</dbReference>
<dbReference type="InterPro" id="IPR036108">
    <property type="entry name" value="4pyrrol_syn_uPrphyn_synt_sf"/>
</dbReference>
<dbReference type="PANTHER" id="PTHR40082">
    <property type="entry name" value="BLR5956 PROTEIN"/>
    <property type="match status" value="1"/>
</dbReference>